<name>A0A1H9KYF4_9GAMM</name>
<keyword evidence="2" id="KW-1185">Reference proteome</keyword>
<dbReference type="AlphaFoldDB" id="A0A1H9KYF4"/>
<protein>
    <submittedName>
        <fullName evidence="1">Uncharacterized protein</fullName>
    </submittedName>
</protein>
<dbReference type="OrthoDB" id="1495305at2"/>
<gene>
    <name evidence="1" type="ORF">SAMN03080615_03673</name>
</gene>
<dbReference type="RefSeq" id="WP_091361090.1">
    <property type="nucleotide sequence ID" value="NZ_AP025284.1"/>
</dbReference>
<accession>A0A1H9KYF4</accession>
<proteinExistence type="predicted"/>
<dbReference type="STRING" id="355243.SAMN03080615_03673"/>
<reference evidence="2" key="1">
    <citation type="submission" date="2016-10" db="EMBL/GenBank/DDBJ databases">
        <authorList>
            <person name="Varghese N."/>
            <person name="Submissions S."/>
        </authorList>
    </citation>
    <scope>NUCLEOTIDE SEQUENCE [LARGE SCALE GENOMIC DNA]</scope>
    <source>
        <strain evidence="2">DSM 18887</strain>
    </source>
</reference>
<evidence type="ECO:0000313" key="2">
    <source>
        <dbReference type="Proteomes" id="UP000198749"/>
    </source>
</evidence>
<organism evidence="1 2">
    <name type="scientific">Amphritea atlantica</name>
    <dbReference type="NCBI Taxonomy" id="355243"/>
    <lineage>
        <taxon>Bacteria</taxon>
        <taxon>Pseudomonadati</taxon>
        <taxon>Pseudomonadota</taxon>
        <taxon>Gammaproteobacteria</taxon>
        <taxon>Oceanospirillales</taxon>
        <taxon>Oceanospirillaceae</taxon>
        <taxon>Amphritea</taxon>
    </lineage>
</organism>
<sequence>MTEDQRHPDIEIYIKDRSLERITQWLESLCESLQRDFEQGQVHHFNARISGCEIPVMIHEKVSGKAWSSIWFNSDQTPWIKDLDCAQQAARELETEIRCIASGWTSGDDPDEWWRIEGDTVEKIHWRT</sequence>
<dbReference type="Proteomes" id="UP000198749">
    <property type="component" value="Unassembled WGS sequence"/>
</dbReference>
<dbReference type="EMBL" id="FOGB01000015">
    <property type="protein sequence ID" value="SER03793.1"/>
    <property type="molecule type" value="Genomic_DNA"/>
</dbReference>
<evidence type="ECO:0000313" key="1">
    <source>
        <dbReference type="EMBL" id="SER03793.1"/>
    </source>
</evidence>